<dbReference type="Pfam" id="PF02272">
    <property type="entry name" value="DHHA1"/>
    <property type="match status" value="1"/>
</dbReference>
<evidence type="ECO:0000256" key="2">
    <source>
        <dbReference type="ARBA" id="ARBA00019841"/>
    </source>
</evidence>
<keyword evidence="3" id="KW-0540">Nuclease</keyword>
<evidence type="ECO:0000256" key="1">
    <source>
        <dbReference type="ARBA" id="ARBA00005915"/>
    </source>
</evidence>
<dbReference type="NCBIfam" id="TIGR00644">
    <property type="entry name" value="recJ"/>
    <property type="match status" value="1"/>
</dbReference>
<protein>
    <recommendedName>
        <fullName evidence="2">Single-stranded-DNA-specific exonuclease RecJ</fullName>
    </recommendedName>
</protein>
<dbReference type="GO" id="GO:0008409">
    <property type="term" value="F:5'-3' exonuclease activity"/>
    <property type="evidence" value="ECO:0007669"/>
    <property type="project" value="InterPro"/>
</dbReference>
<comment type="similarity">
    <text evidence="1">Belongs to the RecJ family.</text>
</comment>
<proteinExistence type="inferred from homology"/>
<feature type="domain" description="DDH" evidence="6">
    <location>
        <begin position="86"/>
        <end position="236"/>
    </location>
</feature>
<sequence>MTSPTLLEAHWRLATPNESQVQRLAAELRLEPLVARLLINRGITEPGVAERYLAPRLDDLDDPTTLPDVEKAVERLAQAITSGELIFVHGDYDADGVTSAALCLRALSGLGANVVGFVPRRTDGYDFQPYGAEKAKELGAGLIMTADCGVCALEAVARANALGMDVIVTDHHRPGPTLPAAHAVVNPYRDDAQVAFRDLCGAGVAFKVLDALTARLKPEYQSAFRRNFVDLVALGTVSDASTLSGENRILVYHGLEMLALGRKTGLKALLSVAGLEGKELTAESIGFQLGPRLNAAGRMEDADLAYRLLITRDADEAEQLVAQIESLNDLRRSETERVVQEALAEALTQEDRRVLVLARARWGKGLVGIVAGRIAELLRRPTLILSYDETTDSYGGSGRTYGSFSLLDALHACADLLGRYGGHSASAGVNLPARNLEAFRQRIHEAAEGLVTDEPEPITLEIDAELADTRLLTQELVESLQALAPFGRDNPDPVFLTCNAVVTETRRVGKDNNTAIIHLKLPGKQWPTKSVRFKSGDWTERVQPGERVDVVYTPKLNAWNGKVSVELTLHDLRPSLP</sequence>
<dbReference type="GO" id="GO:0006310">
    <property type="term" value="P:DNA recombination"/>
    <property type="evidence" value="ECO:0007669"/>
    <property type="project" value="InterPro"/>
</dbReference>
<dbReference type="SUPFAM" id="SSF64182">
    <property type="entry name" value="DHH phosphoesterases"/>
    <property type="match status" value="1"/>
</dbReference>
<evidence type="ECO:0000313" key="9">
    <source>
        <dbReference type="EMBL" id="MBB6052879.1"/>
    </source>
</evidence>
<feature type="domain" description="RecJ OB" evidence="8">
    <location>
        <begin position="462"/>
        <end position="571"/>
    </location>
</feature>
<dbReference type="PANTHER" id="PTHR30255:SF2">
    <property type="entry name" value="SINGLE-STRANDED-DNA-SPECIFIC EXONUCLEASE RECJ"/>
    <property type="match status" value="1"/>
</dbReference>
<dbReference type="Proteomes" id="UP000520814">
    <property type="component" value="Unassembled WGS sequence"/>
</dbReference>
<evidence type="ECO:0000256" key="5">
    <source>
        <dbReference type="ARBA" id="ARBA00022839"/>
    </source>
</evidence>
<dbReference type="Gene3D" id="3.10.310.30">
    <property type="match status" value="1"/>
</dbReference>
<dbReference type="PANTHER" id="PTHR30255">
    <property type="entry name" value="SINGLE-STRANDED-DNA-SPECIFIC EXONUCLEASE RECJ"/>
    <property type="match status" value="1"/>
</dbReference>
<dbReference type="InterPro" id="IPR051673">
    <property type="entry name" value="SSDNA_exonuclease_RecJ"/>
</dbReference>
<dbReference type="InterPro" id="IPR003156">
    <property type="entry name" value="DHHA1_dom"/>
</dbReference>
<name>A0A7W9W7W4_ARMRO</name>
<keyword evidence="5 9" id="KW-0269">Exonuclease</keyword>
<reference evidence="9 10" key="1">
    <citation type="submission" date="2020-08" db="EMBL/GenBank/DDBJ databases">
        <title>Genomic Encyclopedia of Type Strains, Phase IV (KMG-IV): sequencing the most valuable type-strain genomes for metagenomic binning, comparative biology and taxonomic classification.</title>
        <authorList>
            <person name="Goeker M."/>
        </authorList>
    </citation>
    <scope>NUCLEOTIDE SEQUENCE [LARGE SCALE GENOMIC DNA]</scope>
    <source>
        <strain evidence="9 10">DSM 23562</strain>
    </source>
</reference>
<keyword evidence="4" id="KW-0378">Hydrolase</keyword>
<accession>A0A7W9W7W4</accession>
<dbReference type="EMBL" id="JACHGW010000004">
    <property type="protein sequence ID" value="MBB6052879.1"/>
    <property type="molecule type" value="Genomic_DNA"/>
</dbReference>
<dbReference type="GO" id="GO:0003676">
    <property type="term" value="F:nucleic acid binding"/>
    <property type="evidence" value="ECO:0007669"/>
    <property type="project" value="InterPro"/>
</dbReference>
<dbReference type="Pfam" id="PF17768">
    <property type="entry name" value="RecJ_OB"/>
    <property type="match status" value="1"/>
</dbReference>
<dbReference type="GO" id="GO:0006281">
    <property type="term" value="P:DNA repair"/>
    <property type="evidence" value="ECO:0007669"/>
    <property type="project" value="InterPro"/>
</dbReference>
<comment type="caution">
    <text evidence="9">The sequence shown here is derived from an EMBL/GenBank/DDBJ whole genome shotgun (WGS) entry which is preliminary data.</text>
</comment>
<evidence type="ECO:0000259" key="6">
    <source>
        <dbReference type="Pfam" id="PF01368"/>
    </source>
</evidence>
<organism evidence="9 10">
    <name type="scientific">Armatimonas rosea</name>
    <dbReference type="NCBI Taxonomy" id="685828"/>
    <lineage>
        <taxon>Bacteria</taxon>
        <taxon>Bacillati</taxon>
        <taxon>Armatimonadota</taxon>
        <taxon>Armatimonadia</taxon>
        <taxon>Armatimonadales</taxon>
        <taxon>Armatimonadaceae</taxon>
        <taxon>Armatimonas</taxon>
    </lineage>
</organism>
<gene>
    <name evidence="9" type="ORF">HNQ39_004700</name>
</gene>
<evidence type="ECO:0000256" key="3">
    <source>
        <dbReference type="ARBA" id="ARBA00022722"/>
    </source>
</evidence>
<feature type="domain" description="DHHA1" evidence="7">
    <location>
        <begin position="353"/>
        <end position="447"/>
    </location>
</feature>
<dbReference type="InterPro" id="IPR041122">
    <property type="entry name" value="RecJ_OB"/>
</dbReference>
<dbReference type="Gene3D" id="3.90.1640.30">
    <property type="match status" value="1"/>
</dbReference>
<dbReference type="InterPro" id="IPR038763">
    <property type="entry name" value="DHH_sf"/>
</dbReference>
<keyword evidence="10" id="KW-1185">Reference proteome</keyword>
<evidence type="ECO:0000256" key="4">
    <source>
        <dbReference type="ARBA" id="ARBA00022801"/>
    </source>
</evidence>
<evidence type="ECO:0000259" key="8">
    <source>
        <dbReference type="Pfam" id="PF17768"/>
    </source>
</evidence>
<evidence type="ECO:0000313" key="10">
    <source>
        <dbReference type="Proteomes" id="UP000520814"/>
    </source>
</evidence>
<dbReference type="Pfam" id="PF01368">
    <property type="entry name" value="DHH"/>
    <property type="match status" value="1"/>
</dbReference>
<dbReference type="RefSeq" id="WP_184202593.1">
    <property type="nucleotide sequence ID" value="NZ_JACHGW010000004.1"/>
</dbReference>
<dbReference type="AlphaFoldDB" id="A0A7W9W7W4"/>
<evidence type="ECO:0000259" key="7">
    <source>
        <dbReference type="Pfam" id="PF02272"/>
    </source>
</evidence>
<dbReference type="InterPro" id="IPR004610">
    <property type="entry name" value="RecJ"/>
</dbReference>
<dbReference type="InterPro" id="IPR001667">
    <property type="entry name" value="DDH_dom"/>
</dbReference>